<dbReference type="AlphaFoldDB" id="A0A0D7F440"/>
<dbReference type="OrthoDB" id="9806864at2"/>
<dbReference type="FunFam" id="1.10.10.10:FF:000163">
    <property type="entry name" value="MarR family transcriptional regulator"/>
    <property type="match status" value="1"/>
</dbReference>
<dbReference type="InterPro" id="IPR039422">
    <property type="entry name" value="MarR/SlyA-like"/>
</dbReference>
<evidence type="ECO:0000313" key="8">
    <source>
        <dbReference type="Proteomes" id="UP000032515"/>
    </source>
</evidence>
<dbReference type="PROSITE" id="PS50995">
    <property type="entry name" value="HTH_MARR_2"/>
    <property type="match status" value="1"/>
</dbReference>
<accession>A0A0D7F440</accession>
<keyword evidence="3" id="KW-0805">Transcription regulation</keyword>
<dbReference type="Proteomes" id="UP000032515">
    <property type="component" value="Unassembled WGS sequence"/>
</dbReference>
<comment type="subcellular location">
    <subcellularLocation>
        <location evidence="1">Cytoplasm</location>
    </subcellularLocation>
</comment>
<evidence type="ECO:0000259" key="6">
    <source>
        <dbReference type="PROSITE" id="PS50995"/>
    </source>
</evidence>
<keyword evidence="4" id="KW-0238">DNA-binding</keyword>
<dbReference type="Pfam" id="PF22381">
    <property type="entry name" value="Staph_reg_Sar_Rot"/>
    <property type="match status" value="1"/>
</dbReference>
<evidence type="ECO:0000256" key="1">
    <source>
        <dbReference type="ARBA" id="ARBA00004496"/>
    </source>
</evidence>
<dbReference type="SMART" id="SM00347">
    <property type="entry name" value="HTH_MARR"/>
    <property type="match status" value="1"/>
</dbReference>
<dbReference type="RefSeq" id="WP_044405754.1">
    <property type="nucleotide sequence ID" value="NZ_JXXE01000066.1"/>
</dbReference>
<dbReference type="InterPro" id="IPR036388">
    <property type="entry name" value="WH-like_DNA-bd_sf"/>
</dbReference>
<dbReference type="InterPro" id="IPR000835">
    <property type="entry name" value="HTH_MarR-typ"/>
</dbReference>
<organism evidence="7 8">
    <name type="scientific">Rhodopseudomonas palustris</name>
    <dbReference type="NCBI Taxonomy" id="1076"/>
    <lineage>
        <taxon>Bacteria</taxon>
        <taxon>Pseudomonadati</taxon>
        <taxon>Pseudomonadota</taxon>
        <taxon>Alphaproteobacteria</taxon>
        <taxon>Hyphomicrobiales</taxon>
        <taxon>Nitrobacteraceae</taxon>
        <taxon>Rhodopseudomonas</taxon>
    </lineage>
</organism>
<evidence type="ECO:0000313" key="7">
    <source>
        <dbReference type="EMBL" id="KIZ47586.1"/>
    </source>
</evidence>
<evidence type="ECO:0000256" key="3">
    <source>
        <dbReference type="ARBA" id="ARBA00023015"/>
    </source>
</evidence>
<gene>
    <name evidence="7" type="ORF">OO17_03545</name>
</gene>
<evidence type="ECO:0000256" key="4">
    <source>
        <dbReference type="ARBA" id="ARBA00023125"/>
    </source>
</evidence>
<dbReference type="PANTHER" id="PTHR33164:SF5">
    <property type="entry name" value="ORGANIC HYDROPEROXIDE RESISTANCE TRANSCRIPTIONAL REGULATOR"/>
    <property type="match status" value="1"/>
</dbReference>
<keyword evidence="5" id="KW-0804">Transcription</keyword>
<keyword evidence="2" id="KW-0963">Cytoplasm</keyword>
<dbReference type="SUPFAM" id="SSF46785">
    <property type="entry name" value="Winged helix' DNA-binding domain"/>
    <property type="match status" value="1"/>
</dbReference>
<comment type="caution">
    <text evidence="7">The sequence shown here is derived from an EMBL/GenBank/DDBJ whole genome shotgun (WGS) entry which is preliminary data.</text>
</comment>
<feature type="domain" description="HTH marR-type" evidence="6">
    <location>
        <begin position="12"/>
        <end position="142"/>
    </location>
</feature>
<sequence>MAKQSDHPLRLDRQVCFLLYASSNLVTRLYRPVLAKLGLSYPQYLVMLVLWDSPSQSVGDLGAKLYLDSGTLTPLLKRMETAGLLTRRRDADDERRVLVELTDAGRALRKRASVVPQSLAQGLDFDPTAVETLRETLQDIIAMLANRPPSLEK</sequence>
<dbReference type="PATRIC" id="fig|1076.23.peg.6236"/>
<dbReference type="GO" id="GO:0006950">
    <property type="term" value="P:response to stress"/>
    <property type="evidence" value="ECO:0007669"/>
    <property type="project" value="TreeGrafter"/>
</dbReference>
<dbReference type="Gene3D" id="1.10.10.10">
    <property type="entry name" value="Winged helix-like DNA-binding domain superfamily/Winged helix DNA-binding domain"/>
    <property type="match status" value="1"/>
</dbReference>
<dbReference type="PANTHER" id="PTHR33164">
    <property type="entry name" value="TRANSCRIPTIONAL REGULATOR, MARR FAMILY"/>
    <property type="match status" value="1"/>
</dbReference>
<dbReference type="GO" id="GO:0003700">
    <property type="term" value="F:DNA-binding transcription factor activity"/>
    <property type="evidence" value="ECO:0007669"/>
    <property type="project" value="InterPro"/>
</dbReference>
<evidence type="ECO:0000256" key="2">
    <source>
        <dbReference type="ARBA" id="ARBA00022490"/>
    </source>
</evidence>
<dbReference type="EMBL" id="JXXE01000066">
    <property type="protein sequence ID" value="KIZ47586.1"/>
    <property type="molecule type" value="Genomic_DNA"/>
</dbReference>
<name>A0A0D7F440_RHOPL</name>
<reference evidence="7 8" key="1">
    <citation type="submission" date="2014-11" db="EMBL/GenBank/DDBJ databases">
        <title>Genomics and ecophysiology of heterotrophic nitrogen fixing bacteria isolated from estuarine surface water.</title>
        <authorList>
            <person name="Bentzon-Tilia M."/>
            <person name="Severin I."/>
            <person name="Hansen L.H."/>
            <person name="Riemann L."/>
        </authorList>
    </citation>
    <scope>NUCLEOTIDE SEQUENCE [LARGE SCALE GENOMIC DNA]</scope>
    <source>
        <strain evidence="7 8">BAL398</strain>
    </source>
</reference>
<dbReference type="GO" id="GO:0003677">
    <property type="term" value="F:DNA binding"/>
    <property type="evidence" value="ECO:0007669"/>
    <property type="project" value="UniProtKB-KW"/>
</dbReference>
<dbReference type="InterPro" id="IPR036390">
    <property type="entry name" value="WH_DNA-bd_sf"/>
</dbReference>
<protein>
    <submittedName>
        <fullName evidence="7">ArsR family transcriptional regulator</fullName>
    </submittedName>
</protein>
<dbReference type="InterPro" id="IPR055166">
    <property type="entry name" value="Transc_reg_Sar_Rot_HTH"/>
</dbReference>
<evidence type="ECO:0000256" key="5">
    <source>
        <dbReference type="ARBA" id="ARBA00023163"/>
    </source>
</evidence>
<dbReference type="GO" id="GO:0005737">
    <property type="term" value="C:cytoplasm"/>
    <property type="evidence" value="ECO:0007669"/>
    <property type="project" value="UniProtKB-SubCell"/>
</dbReference>
<proteinExistence type="predicted"/>